<evidence type="ECO:0000256" key="2">
    <source>
        <dbReference type="ARBA" id="ARBA00022801"/>
    </source>
</evidence>
<proteinExistence type="predicted"/>
<organism evidence="4 5">
    <name type="scientific">Candidatus Syntrophonatronum acetioxidans</name>
    <dbReference type="NCBI Taxonomy" id="1795816"/>
    <lineage>
        <taxon>Bacteria</taxon>
        <taxon>Bacillati</taxon>
        <taxon>Bacillota</taxon>
        <taxon>Clostridia</taxon>
        <taxon>Eubacteriales</taxon>
        <taxon>Syntrophomonadaceae</taxon>
        <taxon>Candidatus Syntrophonatronum</taxon>
    </lineage>
</organism>
<dbReference type="Proteomes" id="UP000285138">
    <property type="component" value="Unassembled WGS sequence"/>
</dbReference>
<reference evidence="4 5" key="1">
    <citation type="submission" date="2018-08" db="EMBL/GenBank/DDBJ databases">
        <title>The metabolism and importance of syntrophic acetate oxidation coupled to methane or sulfide production in haloalkaline environments.</title>
        <authorList>
            <person name="Timmers P.H.A."/>
            <person name="Vavourakis C.D."/>
            <person name="Sorokin D.Y."/>
            <person name="Sinninghe Damste J.S."/>
            <person name="Muyzer G."/>
            <person name="Stams A.J.M."/>
            <person name="Plugge C.M."/>
        </authorList>
    </citation>
    <scope>NUCLEOTIDE SEQUENCE [LARGE SCALE GENOMIC DNA]</scope>
    <source>
        <strain evidence="4">MSAO_Bac1</strain>
    </source>
</reference>
<dbReference type="CDD" id="cd03424">
    <property type="entry name" value="NUDIX_ADPRase_Nudt5_UGPPase_Nudt14"/>
    <property type="match status" value="1"/>
</dbReference>
<dbReference type="Pfam" id="PF00293">
    <property type="entry name" value="NUDIX"/>
    <property type="match status" value="1"/>
</dbReference>
<dbReference type="GO" id="GO:0006753">
    <property type="term" value="P:nucleoside phosphate metabolic process"/>
    <property type="evidence" value="ECO:0007669"/>
    <property type="project" value="TreeGrafter"/>
</dbReference>
<dbReference type="FunFam" id="3.90.79.10:FF:000024">
    <property type="entry name" value="ADP-ribose pyrophosphatase"/>
    <property type="match status" value="1"/>
</dbReference>
<feature type="domain" description="Nudix hydrolase" evidence="3">
    <location>
        <begin position="40"/>
        <end position="168"/>
    </location>
</feature>
<dbReference type="GO" id="GO:0016787">
    <property type="term" value="F:hydrolase activity"/>
    <property type="evidence" value="ECO:0007669"/>
    <property type="project" value="UniProtKB-KW"/>
</dbReference>
<dbReference type="Gene3D" id="3.90.79.10">
    <property type="entry name" value="Nucleoside Triphosphate Pyrophosphohydrolase"/>
    <property type="match status" value="1"/>
</dbReference>
<dbReference type="InterPro" id="IPR000086">
    <property type="entry name" value="NUDIX_hydrolase_dom"/>
</dbReference>
<name>A0A424YD65_9FIRM</name>
<dbReference type="SUPFAM" id="SSF55811">
    <property type="entry name" value="Nudix"/>
    <property type="match status" value="1"/>
</dbReference>
<dbReference type="PROSITE" id="PS00893">
    <property type="entry name" value="NUDIX_BOX"/>
    <property type="match status" value="1"/>
</dbReference>
<gene>
    <name evidence="4" type="ORF">D5R97_06220</name>
</gene>
<dbReference type="EMBL" id="QZAA01000161">
    <property type="protein sequence ID" value="RQD75356.1"/>
    <property type="molecule type" value="Genomic_DNA"/>
</dbReference>
<protein>
    <submittedName>
        <fullName evidence="4">NUDIX hydrolase</fullName>
    </submittedName>
</protein>
<dbReference type="GO" id="GO:0019693">
    <property type="term" value="P:ribose phosphate metabolic process"/>
    <property type="evidence" value="ECO:0007669"/>
    <property type="project" value="TreeGrafter"/>
</dbReference>
<dbReference type="PANTHER" id="PTHR11839">
    <property type="entry name" value="UDP/ADP-SUGAR PYROPHOSPHATASE"/>
    <property type="match status" value="1"/>
</dbReference>
<dbReference type="PANTHER" id="PTHR11839:SF18">
    <property type="entry name" value="NUDIX HYDROLASE DOMAIN-CONTAINING PROTEIN"/>
    <property type="match status" value="1"/>
</dbReference>
<evidence type="ECO:0000313" key="4">
    <source>
        <dbReference type="EMBL" id="RQD75356.1"/>
    </source>
</evidence>
<comment type="caution">
    <text evidence="4">The sequence shown here is derived from an EMBL/GenBank/DDBJ whole genome shotgun (WGS) entry which is preliminary data.</text>
</comment>
<dbReference type="InterPro" id="IPR020084">
    <property type="entry name" value="NUDIX_hydrolase_CS"/>
</dbReference>
<sequence length="180" mass="20943">MNLEEKTTKTKRVYEGKLLNLRVDTVLLPDSRESSREVVEHPGAVAVIPVNEKEEVYLVRQYRKPVEESMLEIPAGTLEEKEEPLECARRELKEEIGYEGREINHLLTFYTSPGICNEIMHLYLALDLKESEEERDEDEFIKVEKYPLKEALELINQGKIKDAKTIVGLLLVYKRLKNNK</sequence>
<accession>A0A424YD65</accession>
<evidence type="ECO:0000256" key="1">
    <source>
        <dbReference type="ARBA" id="ARBA00001946"/>
    </source>
</evidence>
<dbReference type="InterPro" id="IPR015797">
    <property type="entry name" value="NUDIX_hydrolase-like_dom_sf"/>
</dbReference>
<keyword evidence="2 4" id="KW-0378">Hydrolase</keyword>
<dbReference type="PROSITE" id="PS51462">
    <property type="entry name" value="NUDIX"/>
    <property type="match status" value="1"/>
</dbReference>
<evidence type="ECO:0000313" key="5">
    <source>
        <dbReference type="Proteomes" id="UP000285138"/>
    </source>
</evidence>
<dbReference type="AlphaFoldDB" id="A0A424YD65"/>
<evidence type="ECO:0000259" key="3">
    <source>
        <dbReference type="PROSITE" id="PS51462"/>
    </source>
</evidence>
<comment type="cofactor">
    <cofactor evidence="1">
        <name>Mg(2+)</name>
        <dbReference type="ChEBI" id="CHEBI:18420"/>
    </cofactor>
</comment>